<feature type="domain" description="J" evidence="4">
    <location>
        <begin position="203"/>
        <end position="255"/>
    </location>
</feature>
<dbReference type="PROSITE" id="PS50076">
    <property type="entry name" value="DNAJ_2"/>
    <property type="match status" value="1"/>
</dbReference>
<dbReference type="SUPFAM" id="SSF46565">
    <property type="entry name" value="Chaperone J-domain"/>
    <property type="match status" value="1"/>
</dbReference>
<feature type="transmembrane region" description="Helical" evidence="3">
    <location>
        <begin position="28"/>
        <end position="50"/>
    </location>
</feature>
<reference evidence="5 6" key="1">
    <citation type="submission" date="2017-05" db="EMBL/GenBank/DDBJ databases">
        <title>The Genome Sequence of Enterococcus faecium 7H8_DIV0219.</title>
        <authorList>
            <consortium name="The Broad Institute Genomics Platform"/>
            <consortium name="The Broad Institute Genomic Center for Infectious Diseases"/>
            <person name="Earl A."/>
            <person name="Manson A."/>
            <person name="Schwartman J."/>
            <person name="Gilmore M."/>
            <person name="Abouelleil A."/>
            <person name="Cao P."/>
            <person name="Chapman S."/>
            <person name="Cusick C."/>
            <person name="Shea T."/>
            <person name="Young S."/>
            <person name="Neafsey D."/>
            <person name="Nusbaum C."/>
            <person name="Birren B."/>
        </authorList>
    </citation>
    <scope>NUCLEOTIDE SEQUENCE [LARGE SCALE GENOMIC DNA]</scope>
    <source>
        <strain evidence="5 6">7H8_DIV0219</strain>
    </source>
</reference>
<evidence type="ECO:0000256" key="2">
    <source>
        <dbReference type="ARBA" id="ARBA00023016"/>
    </source>
</evidence>
<evidence type="ECO:0000313" key="5">
    <source>
        <dbReference type="EMBL" id="OTN92901.1"/>
    </source>
</evidence>
<feature type="transmembrane region" description="Helical" evidence="3">
    <location>
        <begin position="94"/>
        <end position="116"/>
    </location>
</feature>
<keyword evidence="2" id="KW-0346">Stress response</keyword>
<dbReference type="InterPro" id="IPR036869">
    <property type="entry name" value="J_dom_sf"/>
</dbReference>
<comment type="caution">
    <text evidence="5">The sequence shown here is derived from an EMBL/GenBank/DDBJ whole genome shotgun (WGS) entry which is preliminary data.</text>
</comment>
<dbReference type="InterPro" id="IPR001623">
    <property type="entry name" value="DnaJ_domain"/>
</dbReference>
<keyword evidence="1" id="KW-0235">DNA replication</keyword>
<dbReference type="AlphaFoldDB" id="A0A242BBV2"/>
<organism evidence="5 6">
    <name type="scientific">Enterococcus faecium</name>
    <name type="common">Streptococcus faecium</name>
    <dbReference type="NCBI Taxonomy" id="1352"/>
    <lineage>
        <taxon>Bacteria</taxon>
        <taxon>Bacillati</taxon>
        <taxon>Bacillota</taxon>
        <taxon>Bacilli</taxon>
        <taxon>Lactobacillales</taxon>
        <taxon>Enterococcaceae</taxon>
        <taxon>Enterococcus</taxon>
    </lineage>
</organism>
<name>A0A242BBV2_ENTFC</name>
<dbReference type="Gene3D" id="1.10.287.110">
    <property type="entry name" value="DnaJ domain"/>
    <property type="match status" value="1"/>
</dbReference>
<sequence length="255" mass="30107">MGFILLLFFYLLIFLLWAIIVTLAFPEVALYIIVILFSMFLPNEIGGRYIELLEFFQPIIHYFQRFTEAHLSVKLFILLSIPLSYLLLSSLLQFYGIYPLQIIGSCMTIITVFYLLNVIFQLALIWNILLTVPISLVAIGIRLVVYHSLNKYFHKCTYLFTFLLKEKNEKKDTSEHTQQSSNQNRNNEKTSLVINEPFELEAYFRLILGVDEQATKEEIKHAYRQKVMKYHPDKSVEENAKEKYEEIIEAYKYLK</sequence>
<evidence type="ECO:0000256" key="1">
    <source>
        <dbReference type="ARBA" id="ARBA00022705"/>
    </source>
</evidence>
<dbReference type="CDD" id="cd06257">
    <property type="entry name" value="DnaJ"/>
    <property type="match status" value="1"/>
</dbReference>
<protein>
    <recommendedName>
        <fullName evidence="4">J domain-containing protein</fullName>
    </recommendedName>
</protein>
<dbReference type="SMART" id="SM00271">
    <property type="entry name" value="DnaJ"/>
    <property type="match status" value="1"/>
</dbReference>
<evidence type="ECO:0000313" key="6">
    <source>
        <dbReference type="Proteomes" id="UP000194885"/>
    </source>
</evidence>
<evidence type="ECO:0000256" key="3">
    <source>
        <dbReference type="SAM" id="Phobius"/>
    </source>
</evidence>
<evidence type="ECO:0000259" key="4">
    <source>
        <dbReference type="PROSITE" id="PS50076"/>
    </source>
</evidence>
<dbReference type="Proteomes" id="UP000194885">
    <property type="component" value="Unassembled WGS sequence"/>
</dbReference>
<dbReference type="RefSeq" id="WP_086323648.1">
    <property type="nucleotide sequence ID" value="NZ_NGKW01000005.1"/>
</dbReference>
<keyword evidence="3" id="KW-0812">Transmembrane</keyword>
<feature type="transmembrane region" description="Helical" evidence="3">
    <location>
        <begin position="71"/>
        <end position="88"/>
    </location>
</feature>
<feature type="transmembrane region" description="Helical" evidence="3">
    <location>
        <begin position="123"/>
        <end position="145"/>
    </location>
</feature>
<gene>
    <name evidence="5" type="ORF">A5810_002359</name>
</gene>
<dbReference type="InterPro" id="IPR050817">
    <property type="entry name" value="DjlA_DnaK_co-chaperone"/>
</dbReference>
<dbReference type="Pfam" id="PF00226">
    <property type="entry name" value="DnaJ"/>
    <property type="match status" value="1"/>
</dbReference>
<dbReference type="PANTHER" id="PTHR24074">
    <property type="entry name" value="CO-CHAPERONE PROTEIN DJLA"/>
    <property type="match status" value="1"/>
</dbReference>
<keyword evidence="3" id="KW-0472">Membrane</keyword>
<keyword evidence="3" id="KW-1133">Transmembrane helix</keyword>
<dbReference type="EMBL" id="NGKW01000005">
    <property type="protein sequence ID" value="OTN92901.1"/>
    <property type="molecule type" value="Genomic_DNA"/>
</dbReference>
<dbReference type="PRINTS" id="PR00625">
    <property type="entry name" value="JDOMAIN"/>
</dbReference>
<proteinExistence type="predicted"/>
<accession>A0A242BBV2</accession>
<dbReference type="GO" id="GO:0006260">
    <property type="term" value="P:DNA replication"/>
    <property type="evidence" value="ECO:0007669"/>
    <property type="project" value="UniProtKB-KW"/>
</dbReference>